<dbReference type="InterPro" id="IPR051271">
    <property type="entry name" value="2C-system_Tx_regulators"/>
</dbReference>
<reference evidence="18 25" key="7">
    <citation type="submission" date="2018-10" db="EMBL/GenBank/DDBJ databases">
        <title>Brevibacterium genomes from Austrain hard cheese rinds.</title>
        <authorList>
            <person name="Anast J.M."/>
            <person name="Dzieciol M."/>
            <person name="Schultz D.L."/>
            <person name="Mann E."/>
            <person name="Wagner M."/>
            <person name="Schmitz-Esser S."/>
        </authorList>
    </citation>
    <scope>NUCLEOTIDE SEQUENCE [LARGE SCALE GENOMIC DNA]</scope>
    <source>
        <strain evidence="18 25">L261</strain>
    </source>
</reference>
<dbReference type="Proteomes" id="UP000234525">
    <property type="component" value="Unassembled WGS sequence"/>
</dbReference>
<organism evidence="12 19">
    <name type="scientific">Brevibacterium aurantiacum</name>
    <dbReference type="NCBI Taxonomy" id="273384"/>
    <lineage>
        <taxon>Bacteria</taxon>
        <taxon>Bacillati</taxon>
        <taxon>Actinomycetota</taxon>
        <taxon>Actinomycetes</taxon>
        <taxon>Micrococcales</taxon>
        <taxon>Brevibacteriaceae</taxon>
        <taxon>Brevibacterium</taxon>
    </lineage>
</organism>
<dbReference type="GO" id="GO:0003700">
    <property type="term" value="F:DNA-binding transcription factor activity"/>
    <property type="evidence" value="ECO:0007669"/>
    <property type="project" value="InterPro"/>
</dbReference>
<accession>A0A1D7W8L7</accession>
<dbReference type="RefSeq" id="WP_029416719.1">
    <property type="nucleotide sequence ID" value="NZ_AAGP01000006.1"/>
</dbReference>
<keyword evidence="2 9" id="KW-0963">Cytoplasm</keyword>
<dbReference type="PANTHER" id="PTHR45526:SF1">
    <property type="entry name" value="TRANSCRIPTIONAL REGULATORY PROTEIN DCUR-RELATED"/>
    <property type="match status" value="1"/>
</dbReference>
<dbReference type="SMART" id="SM00448">
    <property type="entry name" value="REC"/>
    <property type="match status" value="1"/>
</dbReference>
<dbReference type="InterPro" id="IPR024187">
    <property type="entry name" value="Sig_transdc_resp-reg_cit/mal"/>
</dbReference>
<keyword evidence="6 9" id="KW-0238">DNA-binding</keyword>
<dbReference type="Proteomes" id="UP000297736">
    <property type="component" value="Unassembled WGS sequence"/>
</dbReference>
<dbReference type="KEGG" id="blin:BLSMQ_3695"/>
<evidence type="ECO:0000256" key="7">
    <source>
        <dbReference type="ARBA" id="ARBA00023159"/>
    </source>
</evidence>
<evidence type="ECO:0000256" key="4">
    <source>
        <dbReference type="ARBA" id="ARBA00023012"/>
    </source>
</evidence>
<sequence>MSDTTTPESSIGVLVVEDEAVAARAHAKYIDRIDGYHLAGVAKNATQAMAALTGKIYGLDADCINLVLLDMNLPDGHGLQVCRAIRGHRVDVDIIAVTAARDMQIVQEALSYGVAQYIIKPFTFPVFKSKLEAYSSYRNSLGGDSTEGEVTQTDVDTAIAALRTHTVTATAKGVPDAVQAEVKSVLGDKPGQSAAEVAEGLGVSRVTARRYLEAMADAGMLNRRPRYGAAGRPVLEYTVVADDA</sequence>
<dbReference type="EMBL" id="CP017150">
    <property type="protein sequence ID" value="AOP55393.1"/>
    <property type="molecule type" value="Genomic_DNA"/>
</dbReference>
<dbReference type="EMBL" id="NRGX01000001">
    <property type="protein sequence ID" value="PCC18070.1"/>
    <property type="molecule type" value="Genomic_DNA"/>
</dbReference>
<dbReference type="InterPro" id="IPR036388">
    <property type="entry name" value="WH-like_DNA-bd_sf"/>
</dbReference>
<evidence type="ECO:0000313" key="22">
    <source>
        <dbReference type="Proteomes" id="UP000234327"/>
    </source>
</evidence>
<dbReference type="InterPro" id="IPR011006">
    <property type="entry name" value="CheY-like_superfamily"/>
</dbReference>
<dbReference type="PANTHER" id="PTHR45526">
    <property type="entry name" value="TRANSCRIPTIONAL REGULATORY PROTEIN DPIA"/>
    <property type="match status" value="1"/>
</dbReference>
<evidence type="ECO:0000313" key="15">
    <source>
        <dbReference type="EMBL" id="SMX65076.1"/>
    </source>
</evidence>
<evidence type="ECO:0000313" key="16">
    <source>
        <dbReference type="EMBL" id="SMX94595.1"/>
    </source>
</evidence>
<evidence type="ECO:0000259" key="11">
    <source>
        <dbReference type="PROSITE" id="PS50110"/>
    </source>
</evidence>
<dbReference type="PROSITE" id="PS50110">
    <property type="entry name" value="RESPONSE_REGULATORY"/>
    <property type="match status" value="1"/>
</dbReference>
<evidence type="ECO:0000313" key="20">
    <source>
        <dbReference type="Proteomes" id="UP000218377"/>
    </source>
</evidence>
<reference evidence="14 20" key="3">
    <citation type="journal article" date="2017" name="Elife">
        <title>Extensive horizontal gene transfer in cheese-associated bacteria.</title>
        <authorList>
            <person name="Bonham K.S."/>
            <person name="Wolfe B.E."/>
            <person name="Dutton R.J."/>
        </authorList>
    </citation>
    <scope>NUCLEOTIDE SEQUENCE [LARGE SCALE GENOMIC DNA]</scope>
    <source>
        <strain evidence="14 20">JB5</strain>
    </source>
</reference>
<dbReference type="SUPFAM" id="SSF46785">
    <property type="entry name" value="Winged helix' DNA-binding domain"/>
    <property type="match status" value="1"/>
</dbReference>
<keyword evidence="3 10" id="KW-0597">Phosphoprotein</keyword>
<reference evidence="19" key="2">
    <citation type="submission" date="2016-09" db="EMBL/GenBank/DDBJ databases">
        <title>Complete Genome Sequence of Brevibacterium linens SMQ-1335.</title>
        <authorList>
            <person name="de Melo A.G."/>
            <person name="Labrie S.J."/>
            <person name="Dumaresq J."/>
            <person name="Roberts R.J."/>
            <person name="Tremblay D.M."/>
            <person name="Moineau S."/>
        </authorList>
    </citation>
    <scope>NUCLEOTIDE SEQUENCE [LARGE SCALE GENOMIC DNA]</scope>
    <source>
        <strain evidence="19">SMQ-1335</strain>
    </source>
</reference>
<dbReference type="Gene3D" id="3.40.50.2300">
    <property type="match status" value="1"/>
</dbReference>
<dbReference type="Pfam" id="PF00072">
    <property type="entry name" value="Response_reg"/>
    <property type="match status" value="1"/>
</dbReference>
<gene>
    <name evidence="16" type="ORF">BAUR9175_03115</name>
    <name evidence="15" type="ORF">BAURA63_00491</name>
    <name evidence="17" type="ORF">BAURA86_02630</name>
    <name evidence="12" type="ORF">BLSMQ_3695</name>
    <name evidence="14" type="ORF">CIK79_07030</name>
    <name evidence="13" type="ORF">CXR27_18700</name>
    <name evidence="18" type="ORF">EB834_08175</name>
</gene>
<evidence type="ECO:0000256" key="6">
    <source>
        <dbReference type="ARBA" id="ARBA00023125"/>
    </source>
</evidence>
<reference evidence="21 22" key="4">
    <citation type="submission" date="2017-03" db="EMBL/GenBank/DDBJ databases">
        <authorList>
            <person name="Afonso C.L."/>
            <person name="Miller P.J."/>
            <person name="Scott M.A."/>
            <person name="Spackman E."/>
            <person name="Goraichik I."/>
            <person name="Dimitrov K.M."/>
            <person name="Suarez D.L."/>
            <person name="Swayne D.E."/>
        </authorList>
    </citation>
    <scope>NUCLEOTIDE SEQUENCE [LARGE SCALE GENOMIC DNA]</scope>
    <source>
        <strain evidence="15">6</strain>
        <strain evidence="22">6(3)</strain>
        <strain evidence="17">8</strain>
        <strain evidence="21">8(6)</strain>
        <strain evidence="16">ATCC 9175</strain>
    </source>
</reference>
<dbReference type="Pfam" id="PF04703">
    <property type="entry name" value="FaeA"/>
    <property type="match status" value="1"/>
</dbReference>
<reference evidence="23" key="5">
    <citation type="submission" date="2017-03" db="EMBL/GenBank/DDBJ databases">
        <authorList>
            <person name="Monnet C."/>
        </authorList>
    </citation>
    <scope>NUCLEOTIDE SEQUENCE [LARGE SCALE GENOMIC DNA]</scope>
    <source>
        <strain evidence="23">ATCC 9175</strain>
    </source>
</reference>
<evidence type="ECO:0000256" key="2">
    <source>
        <dbReference type="ARBA" id="ARBA00022490"/>
    </source>
</evidence>
<evidence type="ECO:0000256" key="3">
    <source>
        <dbReference type="ARBA" id="ARBA00022553"/>
    </source>
</evidence>
<evidence type="ECO:0000313" key="21">
    <source>
        <dbReference type="Proteomes" id="UP000234300"/>
    </source>
</evidence>
<dbReference type="EMBL" id="FXYZ01000001">
    <property type="protein sequence ID" value="SMX65076.1"/>
    <property type="molecule type" value="Genomic_DNA"/>
</dbReference>
<dbReference type="OrthoDB" id="7187989at2"/>
<dbReference type="SUPFAM" id="SSF52172">
    <property type="entry name" value="CheY-like"/>
    <property type="match status" value="1"/>
</dbReference>
<comment type="subcellular location">
    <subcellularLocation>
        <location evidence="1 9">Cytoplasm</location>
    </subcellularLocation>
</comment>
<dbReference type="InterPro" id="IPR001789">
    <property type="entry name" value="Sig_transdc_resp-reg_receiver"/>
</dbReference>
<evidence type="ECO:0000313" key="23">
    <source>
        <dbReference type="Proteomes" id="UP000234525"/>
    </source>
</evidence>
<dbReference type="InterPro" id="IPR036390">
    <property type="entry name" value="WH_DNA-bd_sf"/>
</dbReference>
<dbReference type="GO" id="GO:0000156">
    <property type="term" value="F:phosphorelay response regulator activity"/>
    <property type="evidence" value="ECO:0007669"/>
    <property type="project" value="TreeGrafter"/>
</dbReference>
<dbReference type="GO" id="GO:0003677">
    <property type="term" value="F:DNA binding"/>
    <property type="evidence" value="ECO:0007669"/>
    <property type="project" value="UniProtKB-KW"/>
</dbReference>
<keyword evidence="23" id="KW-1185">Reference proteome</keyword>
<evidence type="ECO:0000313" key="18">
    <source>
        <dbReference type="EMBL" id="TGD39311.1"/>
    </source>
</evidence>
<accession>A0A2H1K478</accession>
<reference evidence="13 24" key="8">
    <citation type="submission" date="2019-01" db="EMBL/GenBank/DDBJ databases">
        <title>Comparative genomic analysis of Brevibacterium aurantiacum sheds light on its evolution and its adaptation to smear-ripened cheeses.</title>
        <authorList>
            <person name="Moineau S."/>
        </authorList>
    </citation>
    <scope>NUCLEOTIDE SEQUENCE [LARGE SCALE GENOMIC DNA]</scope>
    <source>
        <strain evidence="13 24">SMQ-1420</strain>
    </source>
</reference>
<dbReference type="EMBL" id="FXZB01000024">
    <property type="protein sequence ID" value="SMX94595.1"/>
    <property type="molecule type" value="Genomic_DNA"/>
</dbReference>
<dbReference type="PIRSF" id="PIRSF006171">
    <property type="entry name" value="RR_citrat_malat"/>
    <property type="match status" value="1"/>
</dbReference>
<dbReference type="Proteomes" id="UP000234327">
    <property type="component" value="Unassembled WGS sequence"/>
</dbReference>
<reference evidence="12" key="1">
    <citation type="submission" date="2016-09" db="EMBL/GenBank/DDBJ databases">
        <title>Complete Genome Sequence of Brevibacterium aurantiacum SMQ-1335.</title>
        <authorList>
            <person name="de Melo A.G."/>
            <person name="Labrie S.J."/>
            <person name="Dumaresq J."/>
            <person name="Roberts R.J."/>
            <person name="Tremblay D.M."/>
            <person name="Moineau S."/>
        </authorList>
    </citation>
    <scope>NUCLEOTIDE SEQUENCE</scope>
    <source>
        <strain evidence="12">SMQ-1335</strain>
    </source>
</reference>
<dbReference type="PATRIC" id="fig|1703.10.peg.3811"/>
<dbReference type="AlphaFoldDB" id="A0A1D7W8L7"/>
<evidence type="ECO:0000256" key="1">
    <source>
        <dbReference type="ARBA" id="ARBA00004496"/>
    </source>
</evidence>
<dbReference type="Proteomes" id="UP000094793">
    <property type="component" value="Chromosome"/>
</dbReference>
<dbReference type="Proteomes" id="UP000218377">
    <property type="component" value="Unassembled WGS sequence"/>
</dbReference>
<keyword evidence="5 9" id="KW-0805">Transcription regulation</keyword>
<dbReference type="Proteomes" id="UP000234300">
    <property type="component" value="Unassembled WGS sequence"/>
</dbReference>
<evidence type="ECO:0000256" key="8">
    <source>
        <dbReference type="ARBA" id="ARBA00023163"/>
    </source>
</evidence>
<evidence type="ECO:0000256" key="5">
    <source>
        <dbReference type="ARBA" id="ARBA00023015"/>
    </source>
</evidence>
<proteinExistence type="predicted"/>
<evidence type="ECO:0000313" key="14">
    <source>
        <dbReference type="EMBL" id="PCC18070.1"/>
    </source>
</evidence>
<dbReference type="GO" id="GO:0005737">
    <property type="term" value="C:cytoplasm"/>
    <property type="evidence" value="ECO:0007669"/>
    <property type="project" value="UniProtKB-SubCell"/>
</dbReference>
<evidence type="ECO:0000313" key="24">
    <source>
        <dbReference type="Proteomes" id="UP000282731"/>
    </source>
</evidence>
<keyword evidence="4 9" id="KW-0902">Two-component regulatory system</keyword>
<evidence type="ECO:0000313" key="13">
    <source>
        <dbReference type="EMBL" id="AZT98795.1"/>
    </source>
</evidence>
<evidence type="ECO:0000313" key="25">
    <source>
        <dbReference type="Proteomes" id="UP000297736"/>
    </source>
</evidence>
<name>A0A1D7W8L7_BREAU</name>
<dbReference type="EMBL" id="RHFF01000006">
    <property type="protein sequence ID" value="TGD39311.1"/>
    <property type="molecule type" value="Genomic_DNA"/>
</dbReference>
<evidence type="ECO:0000313" key="12">
    <source>
        <dbReference type="EMBL" id="AOP55393.1"/>
    </source>
</evidence>
<feature type="modified residue" description="4-aspartylphosphate" evidence="10">
    <location>
        <position position="70"/>
    </location>
</feature>
<dbReference type="EMBL" id="FXZI01000009">
    <property type="protein sequence ID" value="SMX97128.1"/>
    <property type="molecule type" value="Genomic_DNA"/>
</dbReference>
<keyword evidence="8 9" id="KW-0804">Transcription</keyword>
<dbReference type="Gene3D" id="1.10.10.10">
    <property type="entry name" value="Winged helix-like DNA-binding domain superfamily/Winged helix DNA-binding domain"/>
    <property type="match status" value="1"/>
</dbReference>
<dbReference type="Proteomes" id="UP000282731">
    <property type="component" value="Chromosome"/>
</dbReference>
<evidence type="ECO:0000313" key="19">
    <source>
        <dbReference type="Proteomes" id="UP000094793"/>
    </source>
</evidence>
<evidence type="ECO:0000256" key="9">
    <source>
        <dbReference type="PIRNR" id="PIRNR006171"/>
    </source>
</evidence>
<keyword evidence="7 9" id="KW-0010">Activator</keyword>
<feature type="domain" description="Response regulatory" evidence="11">
    <location>
        <begin position="12"/>
        <end position="135"/>
    </location>
</feature>
<dbReference type="eggNOG" id="COG4565">
    <property type="taxonomic scope" value="Bacteria"/>
</dbReference>
<evidence type="ECO:0000313" key="17">
    <source>
        <dbReference type="EMBL" id="SMX97128.1"/>
    </source>
</evidence>
<reference evidence="13 24" key="6">
    <citation type="submission" date="2017-12" db="EMBL/GenBank/DDBJ databases">
        <authorList>
            <person name="Levesque S."/>
        </authorList>
    </citation>
    <scope>NUCLEOTIDE SEQUENCE [LARGE SCALE GENOMIC DNA]</scope>
    <source>
        <strain evidence="13 24">SMQ-1420</strain>
    </source>
</reference>
<evidence type="ECO:0000256" key="10">
    <source>
        <dbReference type="PROSITE-ProRule" id="PRU00169"/>
    </source>
</evidence>
<protein>
    <recommendedName>
        <fullName evidence="9">Transcriptional regulatory protein</fullName>
    </recommendedName>
</protein>
<accession>A0A2A3X2Y6</accession>
<dbReference type="EMBL" id="CP025334">
    <property type="protein sequence ID" value="AZT98795.1"/>
    <property type="molecule type" value="Genomic_DNA"/>
</dbReference>
<dbReference type="InterPro" id="IPR006793">
    <property type="entry name" value="FaeA"/>
</dbReference>